<reference evidence="1 2" key="2">
    <citation type="journal article" date="2016" name="Genome Announc.">
        <title>Draft Genome Sequence of a Versatile Hydrocarbon-Degrading Bacterium, Rhodococcus pyridinivorans Strain KG-16, Collected from Oil Fields in India.</title>
        <authorList>
            <person name="Aggarwal R.K."/>
            <person name="Dawar C."/>
            <person name="Phanindranath R."/>
            <person name="Mutnuri L."/>
            <person name="Dayal A.M."/>
        </authorList>
    </citation>
    <scope>NUCLEOTIDE SEQUENCE [LARGE SCALE GENOMIC DNA]</scope>
    <source>
        <strain evidence="1 2">KG-16</strain>
    </source>
</reference>
<sequence>MTERLTTYREHDIPTPLPEYVETEDQLVIGHERDFLELQTPQMVREIGAYALRRAQELIELASECEAVLVDWDMAEKSRAKKIDVTSRLRVFERGDE</sequence>
<reference evidence="2" key="1">
    <citation type="submission" date="2015-01" db="EMBL/GenBank/DDBJ databases">
        <title>Draft genome sequence of Rhodococcus pyridinivorans strain KG-16, a hydrocarbon-degrading bacterium.</title>
        <authorList>
            <person name="Aggarwal R.K."/>
            <person name="Dawar C."/>
        </authorList>
    </citation>
    <scope>NUCLEOTIDE SEQUENCE [LARGE SCALE GENOMIC DNA]</scope>
    <source>
        <strain evidence="2">KG-16</strain>
    </source>
</reference>
<dbReference type="PATRIC" id="fig|1441730.3.peg.1253"/>
<protein>
    <submittedName>
        <fullName evidence="1">Uncharacterized protein</fullName>
    </submittedName>
</protein>
<gene>
    <name evidence="1" type="ORF">Z045_05900</name>
</gene>
<comment type="caution">
    <text evidence="1">The sequence shown here is derived from an EMBL/GenBank/DDBJ whole genome shotgun (WGS) entry which is preliminary data.</text>
</comment>
<dbReference type="RefSeq" id="WP_060651059.1">
    <property type="nucleotide sequence ID" value="NZ_AZXY01000002.1"/>
</dbReference>
<evidence type="ECO:0000313" key="2">
    <source>
        <dbReference type="Proteomes" id="UP000053060"/>
    </source>
</evidence>
<dbReference type="Proteomes" id="UP000053060">
    <property type="component" value="Unassembled WGS sequence"/>
</dbReference>
<organism evidence="1 2">
    <name type="scientific">Rhodococcus pyridinivorans KG-16</name>
    <dbReference type="NCBI Taxonomy" id="1441730"/>
    <lineage>
        <taxon>Bacteria</taxon>
        <taxon>Bacillati</taxon>
        <taxon>Actinomycetota</taxon>
        <taxon>Actinomycetes</taxon>
        <taxon>Mycobacteriales</taxon>
        <taxon>Nocardiaceae</taxon>
        <taxon>Rhodococcus</taxon>
    </lineage>
</organism>
<accession>A0A0V9UNX0</accession>
<dbReference type="AlphaFoldDB" id="A0A0V9UNX0"/>
<dbReference type="EMBL" id="AZXY01000002">
    <property type="protein sequence ID" value="KSZ59699.1"/>
    <property type="molecule type" value="Genomic_DNA"/>
</dbReference>
<evidence type="ECO:0000313" key="1">
    <source>
        <dbReference type="EMBL" id="KSZ59699.1"/>
    </source>
</evidence>
<proteinExistence type="predicted"/>
<name>A0A0V9UNX0_9NOCA</name>